<keyword evidence="3" id="KW-0540">Nuclease</keyword>
<proteinExistence type="predicted"/>
<reference evidence="3 4" key="1">
    <citation type="submission" date="2023-02" db="EMBL/GenBank/DDBJ databases">
        <title>Study of novel species of the Microbacterium genus.</title>
        <authorList>
            <person name="Arroyo-Herrera I."/>
            <person name="Roman-Ponce B."/>
            <person name="Vasquez-Murrieta M.S."/>
        </authorList>
    </citation>
    <scope>NUCLEOTIDE SEQUENCE [LARGE SCALE GENOMIC DNA]</scope>
    <source>
        <strain evidence="3 4">NE1TT3</strain>
    </source>
</reference>
<keyword evidence="3" id="KW-0255">Endonuclease</keyword>
<evidence type="ECO:0000256" key="1">
    <source>
        <dbReference type="SAM" id="MobiDB-lite"/>
    </source>
</evidence>
<name>A0ABT5SNH0_9MICO</name>
<keyword evidence="4" id="KW-1185">Reference proteome</keyword>
<dbReference type="Gene3D" id="1.10.30.50">
    <property type="match status" value="1"/>
</dbReference>
<organism evidence="3 4">
    <name type="scientific">Microbacterium thalli</name>
    <dbReference type="NCBI Taxonomy" id="3027921"/>
    <lineage>
        <taxon>Bacteria</taxon>
        <taxon>Bacillati</taxon>
        <taxon>Actinomycetota</taxon>
        <taxon>Actinomycetes</taxon>
        <taxon>Micrococcales</taxon>
        <taxon>Microbacteriaceae</taxon>
        <taxon>Microbacterium</taxon>
    </lineage>
</organism>
<evidence type="ECO:0000259" key="2">
    <source>
        <dbReference type="Pfam" id="PF01844"/>
    </source>
</evidence>
<gene>
    <name evidence="3" type="ORF">PUW80_13330</name>
</gene>
<evidence type="ECO:0000313" key="4">
    <source>
        <dbReference type="Proteomes" id="UP001218170"/>
    </source>
</evidence>
<comment type="caution">
    <text evidence="3">The sequence shown here is derived from an EMBL/GenBank/DDBJ whole genome shotgun (WGS) entry which is preliminary data.</text>
</comment>
<dbReference type="RefSeq" id="WP_274264911.1">
    <property type="nucleotide sequence ID" value="NZ_JAQZCI010000004.1"/>
</dbReference>
<keyword evidence="3" id="KW-0378">Hydrolase</keyword>
<dbReference type="InterPro" id="IPR002711">
    <property type="entry name" value="HNH"/>
</dbReference>
<evidence type="ECO:0000313" key="3">
    <source>
        <dbReference type="EMBL" id="MDD7963333.1"/>
    </source>
</evidence>
<dbReference type="EMBL" id="JAQZCI010000004">
    <property type="protein sequence ID" value="MDD7963333.1"/>
    <property type="molecule type" value="Genomic_DNA"/>
</dbReference>
<dbReference type="GO" id="GO:0004519">
    <property type="term" value="F:endonuclease activity"/>
    <property type="evidence" value="ECO:0007669"/>
    <property type="project" value="UniProtKB-KW"/>
</dbReference>
<feature type="region of interest" description="Disordered" evidence="1">
    <location>
        <begin position="1"/>
        <end position="23"/>
    </location>
</feature>
<feature type="domain" description="HNH" evidence="2">
    <location>
        <begin position="24"/>
        <end position="64"/>
    </location>
</feature>
<dbReference type="CDD" id="cd00085">
    <property type="entry name" value="HNHc"/>
    <property type="match status" value="1"/>
</dbReference>
<protein>
    <submittedName>
        <fullName evidence="3">HNH endonuclease</fullName>
    </submittedName>
</protein>
<accession>A0ABT5SNH0</accession>
<dbReference type="Pfam" id="PF01844">
    <property type="entry name" value="HNH"/>
    <property type="match status" value="1"/>
</dbReference>
<sequence>MTRATVDPMADSRPVVKGRSGGMCERCGRERATDMHHRQLRRHGDHLPANLVHLCRTCHNAVHADPAAAELAGFIVPSWANPRQCPIKHSVWGRVRLDDDGGWAAAS</sequence>
<dbReference type="Proteomes" id="UP001218170">
    <property type="component" value="Unassembled WGS sequence"/>
</dbReference>
<dbReference type="InterPro" id="IPR003615">
    <property type="entry name" value="HNH_nuc"/>
</dbReference>